<dbReference type="OrthoDB" id="2393160at2759"/>
<feature type="non-terminal residue" evidence="1">
    <location>
        <position position="1"/>
    </location>
</feature>
<dbReference type="AlphaFoldDB" id="A0A9N9GTL1"/>
<accession>A0A9N9GTL1</accession>
<dbReference type="EMBL" id="CAJVPZ010011741">
    <property type="protein sequence ID" value="CAG8633146.1"/>
    <property type="molecule type" value="Genomic_DNA"/>
</dbReference>
<keyword evidence="2" id="KW-1185">Reference proteome</keyword>
<comment type="caution">
    <text evidence="1">The sequence shown here is derived from an EMBL/GenBank/DDBJ whole genome shotgun (WGS) entry which is preliminary data.</text>
</comment>
<proteinExistence type="predicted"/>
<organism evidence="1 2">
    <name type="scientific">Racocetra fulgida</name>
    <dbReference type="NCBI Taxonomy" id="60492"/>
    <lineage>
        <taxon>Eukaryota</taxon>
        <taxon>Fungi</taxon>
        <taxon>Fungi incertae sedis</taxon>
        <taxon>Mucoromycota</taxon>
        <taxon>Glomeromycotina</taxon>
        <taxon>Glomeromycetes</taxon>
        <taxon>Diversisporales</taxon>
        <taxon>Gigasporaceae</taxon>
        <taxon>Racocetra</taxon>
    </lineage>
</organism>
<evidence type="ECO:0000313" key="2">
    <source>
        <dbReference type="Proteomes" id="UP000789396"/>
    </source>
</evidence>
<gene>
    <name evidence="1" type="ORF">RFULGI_LOCUS7794</name>
</gene>
<name>A0A9N9GTL1_9GLOM</name>
<sequence>MSDDSGEAIKQNKKQIEIFKSRINGIAPLVYPSYSPITPAATLMTTPVVSETSETDKWKKFFNKFHQKKRQLQIDIEWEEFSSRCDYSIMIYEKMKNEEYESDINKKTNSLIKDSVPNAERNEVFRKKKFHKTMLNLIKTAEERQVLLEFCRNHLIGLGFTVNSFCEGTDKDIKSIIDLFVEKCAGKYNNC</sequence>
<reference evidence="1" key="1">
    <citation type="submission" date="2021-06" db="EMBL/GenBank/DDBJ databases">
        <authorList>
            <person name="Kallberg Y."/>
            <person name="Tangrot J."/>
            <person name="Rosling A."/>
        </authorList>
    </citation>
    <scope>NUCLEOTIDE SEQUENCE</scope>
    <source>
        <strain evidence="1">IN212</strain>
    </source>
</reference>
<feature type="non-terminal residue" evidence="1">
    <location>
        <position position="191"/>
    </location>
</feature>
<protein>
    <submittedName>
        <fullName evidence="1">16331_t:CDS:1</fullName>
    </submittedName>
</protein>
<evidence type="ECO:0000313" key="1">
    <source>
        <dbReference type="EMBL" id="CAG8633146.1"/>
    </source>
</evidence>
<dbReference type="Proteomes" id="UP000789396">
    <property type="component" value="Unassembled WGS sequence"/>
</dbReference>